<dbReference type="InterPro" id="IPR010982">
    <property type="entry name" value="Lambda_DNA-bd_dom_sf"/>
</dbReference>
<organism evidence="1 2">
    <name type="scientific">Streptomyces clavuligerus</name>
    <dbReference type="NCBI Taxonomy" id="1901"/>
    <lineage>
        <taxon>Bacteria</taxon>
        <taxon>Bacillati</taxon>
        <taxon>Actinomycetota</taxon>
        <taxon>Actinomycetes</taxon>
        <taxon>Kitasatosporales</taxon>
        <taxon>Streptomycetaceae</taxon>
        <taxon>Streptomyces</taxon>
    </lineage>
</organism>
<dbReference type="Proteomes" id="UP000002357">
    <property type="component" value="Chromosome"/>
</dbReference>
<dbReference type="CDD" id="cd00093">
    <property type="entry name" value="HTH_XRE"/>
    <property type="match status" value="1"/>
</dbReference>
<dbReference type="RefSeq" id="WP_003954055.1">
    <property type="nucleotide sequence ID" value="NZ_CM000913.1"/>
</dbReference>
<accession>B5GQK1</accession>
<reference evidence="1 2" key="1">
    <citation type="journal article" date="2010" name="Genome Biol. Evol.">
        <title>The sequence of a 1.8-mb bacterial linear plasmid reveals a rich evolutionary reservoir of secondary metabolic pathways.</title>
        <authorList>
            <person name="Medema M.H."/>
            <person name="Trefzer A."/>
            <person name="Kovalchuk A."/>
            <person name="van den Berg M."/>
            <person name="Mueller U."/>
            <person name="Heijne W."/>
            <person name="Wu L."/>
            <person name="Alam M.T."/>
            <person name="Ronning C.M."/>
            <person name="Nierman W.C."/>
            <person name="Bovenberg R.A.L."/>
            <person name="Breitling R."/>
            <person name="Takano E."/>
        </authorList>
    </citation>
    <scope>NUCLEOTIDE SEQUENCE [LARGE SCALE GENOMIC DNA]</scope>
    <source>
        <strain evidence="2">ATCC 27064 / DSM 738 / JCM 4710 / NBRC 13307 / NCIMB 12785 / NRRL 3585 / VKM Ac-602</strain>
    </source>
</reference>
<dbReference type="Gene3D" id="1.10.260.40">
    <property type="entry name" value="lambda repressor-like DNA-binding domains"/>
    <property type="match status" value="1"/>
</dbReference>
<dbReference type="EMBL" id="CM000913">
    <property type="protein sequence ID" value="EFG06717.1"/>
    <property type="molecule type" value="Genomic_DNA"/>
</dbReference>
<dbReference type="SUPFAM" id="SSF47413">
    <property type="entry name" value="lambda repressor-like DNA-binding domains"/>
    <property type="match status" value="1"/>
</dbReference>
<sequence>MANRKELNPNASPQAAFGWRIRISREARGWRQEDLAVRMKFSAPQISTVETGRKMATLRFARRADVAFGFAGTPESFERQYHEMKHGVLMEGFEDYLKQEARAAEVRLFEVGLIPGVLQTEEYARVLAESAVQRGEVTPEKAAERVEFLIKRQAALVRTMPPMLIAVLDESCIRRPVGESGVMDRQLAHLVEFAQRPNTVLHMAPYAIGERRPFDRSVNLLTMSDRSVLSYVESQTQGHLDREITTVVPLVRAYHQLQAEALSQADSVDTIDQVRKGVL</sequence>
<dbReference type="InterPro" id="IPR001387">
    <property type="entry name" value="Cro/C1-type_HTH"/>
</dbReference>
<evidence type="ECO:0000313" key="1">
    <source>
        <dbReference type="EMBL" id="EFG06717.1"/>
    </source>
</evidence>
<dbReference type="InterPro" id="IPR043917">
    <property type="entry name" value="DUF5753"/>
</dbReference>
<evidence type="ECO:0000313" key="2">
    <source>
        <dbReference type="Proteomes" id="UP000002357"/>
    </source>
</evidence>
<dbReference type="GeneID" id="93731752"/>
<proteinExistence type="predicted"/>
<protein>
    <submittedName>
        <fullName evidence="1">Putative DNA-binding protein</fullName>
    </submittedName>
</protein>
<dbReference type="PROSITE" id="PS50943">
    <property type="entry name" value="HTH_CROC1"/>
    <property type="match status" value="1"/>
</dbReference>
<gene>
    <name evidence="1" type="ORF">SCLAV_1642</name>
</gene>
<dbReference type="eggNOG" id="COG1813">
    <property type="taxonomic scope" value="Bacteria"/>
</dbReference>
<dbReference type="Pfam" id="PF13560">
    <property type="entry name" value="HTH_31"/>
    <property type="match status" value="1"/>
</dbReference>
<dbReference type="AlphaFoldDB" id="B5GQK1"/>
<dbReference type="Pfam" id="PF19054">
    <property type="entry name" value="DUF5753"/>
    <property type="match status" value="1"/>
</dbReference>
<keyword evidence="2" id="KW-1185">Reference proteome</keyword>
<dbReference type="OrthoDB" id="2897536at2"/>
<dbReference type="SMART" id="SM00530">
    <property type="entry name" value="HTH_XRE"/>
    <property type="match status" value="1"/>
</dbReference>
<dbReference type="GO" id="GO:0003677">
    <property type="term" value="F:DNA binding"/>
    <property type="evidence" value="ECO:0007669"/>
    <property type="project" value="UniProtKB-KW"/>
</dbReference>
<dbReference type="KEGG" id="sclf:BB341_20055"/>
<name>B5GQK1_STRCL</name>
<dbReference type="STRING" id="1901.BB341_20055"/>
<keyword evidence="1" id="KW-0238">DNA-binding</keyword>